<name>A0A0T9R0D2_9GAMM</name>
<reference evidence="4" key="3">
    <citation type="submission" date="2015-03" db="EMBL/GenBank/DDBJ databases">
        <authorList>
            <consortium name="Pathogen Informatics"/>
        </authorList>
    </citation>
    <scope>NUCLEOTIDE SEQUENCE [LARGE SCALE GENOMIC DNA]</scope>
    <source>
        <strain evidence="4">A125KOH2</strain>
    </source>
</reference>
<dbReference type="EMBL" id="CWJL01000008">
    <property type="protein sequence ID" value="CRY66623.1"/>
    <property type="molecule type" value="Genomic_DNA"/>
</dbReference>
<evidence type="ECO:0000313" key="2">
    <source>
        <dbReference type="EMBL" id="CRY66623.1"/>
    </source>
</evidence>
<dbReference type="Proteomes" id="UP000044625">
    <property type="component" value="Unassembled WGS sequence"/>
</dbReference>
<evidence type="ECO:0000313" key="4">
    <source>
        <dbReference type="Proteomes" id="UP000045840"/>
    </source>
</evidence>
<organism evidence="1 4">
    <name type="scientific">Yersinia pekkanenii</name>
    <dbReference type="NCBI Taxonomy" id="1288385"/>
    <lineage>
        <taxon>Bacteria</taxon>
        <taxon>Pseudomonadati</taxon>
        <taxon>Pseudomonadota</taxon>
        <taxon>Gammaproteobacteria</taxon>
        <taxon>Enterobacterales</taxon>
        <taxon>Yersiniaceae</taxon>
        <taxon>Yersinia</taxon>
    </lineage>
</organism>
<evidence type="ECO:0000313" key="1">
    <source>
        <dbReference type="EMBL" id="CNI37870.1"/>
    </source>
</evidence>
<dbReference type="Proteomes" id="UP000045840">
    <property type="component" value="Unassembled WGS sequence"/>
</dbReference>
<accession>A0A0T9R0D2</accession>
<sequence length="59" mass="6625">MKTRMLFIILTIIIGALFFTVTANSMSQEWAEFICKNWTSLSGEALHNCIAQLGPGIYE</sequence>
<keyword evidence="3" id="KW-1185">Reference proteome</keyword>
<reference evidence="1" key="2">
    <citation type="submission" date="2015-03" db="EMBL/GenBank/DDBJ databases">
        <authorList>
            <person name="Murphy D."/>
        </authorList>
    </citation>
    <scope>NUCLEOTIDE SEQUENCE [LARGE SCALE GENOMIC DNA]</scope>
    <source>
        <strain evidence="1">A125KOH2</strain>
    </source>
</reference>
<reference evidence="2 3" key="1">
    <citation type="submission" date="2015-03" db="EMBL/GenBank/DDBJ databases">
        <authorList>
            <consortium name="Pathogen Informatics"/>
            <person name="Murphy D."/>
        </authorList>
    </citation>
    <scope>NUCLEOTIDE SEQUENCE [LARGE SCALE GENOMIC DNA]</scope>
    <source>
        <strain evidence="3">type strain: CIP110230</strain>
        <strain evidence="2">Type strain: CIP110230</strain>
    </source>
</reference>
<dbReference type="EMBL" id="CQAZ01000044">
    <property type="protein sequence ID" value="CNI37870.1"/>
    <property type="molecule type" value="Genomic_DNA"/>
</dbReference>
<dbReference type="AlphaFoldDB" id="A0A0T9R0D2"/>
<protein>
    <submittedName>
        <fullName evidence="1">Uncharacterized protein</fullName>
    </submittedName>
</protein>
<gene>
    <name evidence="1" type="ORF">ERS008529_03851</name>
    <name evidence="2" type="ORF">ERS137968_01914</name>
</gene>
<evidence type="ECO:0000313" key="3">
    <source>
        <dbReference type="Proteomes" id="UP000044625"/>
    </source>
</evidence>
<proteinExistence type="predicted"/>